<organism evidence="2 3">
    <name type="scientific">Schizophyllum amplum</name>
    <dbReference type="NCBI Taxonomy" id="97359"/>
    <lineage>
        <taxon>Eukaryota</taxon>
        <taxon>Fungi</taxon>
        <taxon>Dikarya</taxon>
        <taxon>Basidiomycota</taxon>
        <taxon>Agaricomycotina</taxon>
        <taxon>Agaricomycetes</taxon>
        <taxon>Agaricomycetidae</taxon>
        <taxon>Agaricales</taxon>
        <taxon>Schizophyllaceae</taxon>
        <taxon>Schizophyllum</taxon>
    </lineage>
</organism>
<feature type="signal peptide" evidence="1">
    <location>
        <begin position="1"/>
        <end position="22"/>
    </location>
</feature>
<protein>
    <recommendedName>
        <fullName evidence="4">Secreted protein</fullName>
    </recommendedName>
</protein>
<feature type="chain" id="PRO_5021981040" description="Secreted protein" evidence="1">
    <location>
        <begin position="23"/>
        <end position="316"/>
    </location>
</feature>
<gene>
    <name evidence="2" type="ORF">BD626DRAFT_158986</name>
</gene>
<keyword evidence="3" id="KW-1185">Reference proteome</keyword>
<sequence length="316" mass="34475">MHGVRVIRTSCLLSFLVTRARASCRPHLTVPCARWQASSPLSYCALATSFTIHPPSYDAAHLAGKAARGAELAIINMLGPAGEGEAHAQATGCGRAQVARSHDHALMQHHPPTHPSPVSSLRERSGNINTITTTSTLARMDQGARTRVDMTGKAGRPTALDMSSTHCLLICSHYKLTILISNSRTSNASCRYCRGRAVKASLSVSELDEKDHIRNQTQDRATRVRGAQTRPTHVGEWRRRERIHQRLGALRTMSLQLPTKRGTHTAGRTCRNSRGDGPLRLEQCRVLQRRSHPSLLLDALPAVIVPAVADVVALLT</sequence>
<dbReference type="AlphaFoldDB" id="A0A550CNU6"/>
<evidence type="ECO:0000256" key="1">
    <source>
        <dbReference type="SAM" id="SignalP"/>
    </source>
</evidence>
<comment type="caution">
    <text evidence="2">The sequence shown here is derived from an EMBL/GenBank/DDBJ whole genome shotgun (WGS) entry which is preliminary data.</text>
</comment>
<name>A0A550CNU6_9AGAR</name>
<keyword evidence="1" id="KW-0732">Signal</keyword>
<evidence type="ECO:0000313" key="3">
    <source>
        <dbReference type="Proteomes" id="UP000320762"/>
    </source>
</evidence>
<accession>A0A550CNU6</accession>
<evidence type="ECO:0008006" key="4">
    <source>
        <dbReference type="Google" id="ProtNLM"/>
    </source>
</evidence>
<dbReference type="Proteomes" id="UP000320762">
    <property type="component" value="Unassembled WGS sequence"/>
</dbReference>
<proteinExistence type="predicted"/>
<reference evidence="2 3" key="1">
    <citation type="journal article" date="2019" name="New Phytol.">
        <title>Comparative genomics reveals unique wood-decay strategies and fruiting body development in the Schizophyllaceae.</title>
        <authorList>
            <person name="Almasi E."/>
            <person name="Sahu N."/>
            <person name="Krizsan K."/>
            <person name="Balint B."/>
            <person name="Kovacs G.M."/>
            <person name="Kiss B."/>
            <person name="Cseklye J."/>
            <person name="Drula E."/>
            <person name="Henrissat B."/>
            <person name="Nagy I."/>
            <person name="Chovatia M."/>
            <person name="Adam C."/>
            <person name="LaButti K."/>
            <person name="Lipzen A."/>
            <person name="Riley R."/>
            <person name="Grigoriev I.V."/>
            <person name="Nagy L.G."/>
        </authorList>
    </citation>
    <scope>NUCLEOTIDE SEQUENCE [LARGE SCALE GENOMIC DNA]</scope>
    <source>
        <strain evidence="2 3">NL-1724</strain>
    </source>
</reference>
<evidence type="ECO:0000313" key="2">
    <source>
        <dbReference type="EMBL" id="TRM66473.1"/>
    </source>
</evidence>
<dbReference type="EMBL" id="VDMD01000003">
    <property type="protein sequence ID" value="TRM66473.1"/>
    <property type="molecule type" value="Genomic_DNA"/>
</dbReference>